<dbReference type="PRINTS" id="PR00081">
    <property type="entry name" value="GDHRDH"/>
</dbReference>
<protein>
    <recommendedName>
        <fullName evidence="4">Ketoreductase (KR) domain-containing protein</fullName>
    </recommendedName>
</protein>
<dbReference type="PANTHER" id="PTHR44442:SF1">
    <property type="entry name" value="3-KETO-STEROID REDUCTASE_17-BETA-HYDROXYSTEROID DEHYDROGENASE 7"/>
    <property type="match status" value="1"/>
</dbReference>
<dbReference type="Gene3D" id="3.40.50.720">
    <property type="entry name" value="NAD(P)-binding Rossmann-like Domain"/>
    <property type="match status" value="1"/>
</dbReference>
<dbReference type="InterPro" id="IPR052834">
    <property type="entry name" value="3KSR/17beta-HSD"/>
</dbReference>
<evidence type="ECO:0000256" key="2">
    <source>
        <dbReference type="SAM" id="Phobius"/>
    </source>
</evidence>
<proteinExistence type="predicted"/>
<keyword evidence="2" id="KW-0472">Membrane</keyword>
<dbReference type="PANTHER" id="PTHR44442">
    <property type="entry name" value="3-KETO-STEROID REDUCTASE"/>
    <property type="match status" value="1"/>
</dbReference>
<dbReference type="InterPro" id="IPR036291">
    <property type="entry name" value="NAD(P)-bd_dom_sf"/>
</dbReference>
<feature type="transmembrane region" description="Helical" evidence="2">
    <location>
        <begin position="12"/>
        <end position="31"/>
    </location>
</feature>
<dbReference type="AlphaFoldDB" id="A0A0G4FE41"/>
<dbReference type="VEuPathDB" id="CryptoDB:Cvel_3225"/>
<dbReference type="Pfam" id="PF00106">
    <property type="entry name" value="adh_short"/>
    <property type="match status" value="1"/>
</dbReference>
<feature type="compositionally biased region" description="Basic and acidic residues" evidence="1">
    <location>
        <begin position="390"/>
        <end position="414"/>
    </location>
</feature>
<dbReference type="EMBL" id="CDMZ01000297">
    <property type="protein sequence ID" value="CEM11230.1"/>
    <property type="molecule type" value="Genomic_DNA"/>
</dbReference>
<feature type="compositionally biased region" description="Basic and acidic residues" evidence="1">
    <location>
        <begin position="438"/>
        <end position="452"/>
    </location>
</feature>
<keyword evidence="2" id="KW-1133">Transmembrane helix</keyword>
<dbReference type="GO" id="GO:0005789">
    <property type="term" value="C:endoplasmic reticulum membrane"/>
    <property type="evidence" value="ECO:0007669"/>
    <property type="project" value="TreeGrafter"/>
</dbReference>
<feature type="region of interest" description="Disordered" evidence="1">
    <location>
        <begin position="389"/>
        <end position="452"/>
    </location>
</feature>
<dbReference type="InterPro" id="IPR002347">
    <property type="entry name" value="SDR_fam"/>
</dbReference>
<dbReference type="GO" id="GO:0016125">
    <property type="term" value="P:sterol metabolic process"/>
    <property type="evidence" value="ECO:0007669"/>
    <property type="project" value="TreeGrafter"/>
</dbReference>
<evidence type="ECO:0000256" key="1">
    <source>
        <dbReference type="SAM" id="MobiDB-lite"/>
    </source>
</evidence>
<organism evidence="3">
    <name type="scientific">Chromera velia CCMP2878</name>
    <dbReference type="NCBI Taxonomy" id="1169474"/>
    <lineage>
        <taxon>Eukaryota</taxon>
        <taxon>Sar</taxon>
        <taxon>Alveolata</taxon>
        <taxon>Colpodellida</taxon>
        <taxon>Chromeraceae</taxon>
        <taxon>Chromera</taxon>
    </lineage>
</organism>
<reference evidence="3" key="1">
    <citation type="submission" date="2014-11" db="EMBL/GenBank/DDBJ databases">
        <authorList>
            <person name="Otto D Thomas"/>
            <person name="Naeem Raeece"/>
        </authorList>
    </citation>
    <scope>NUCLEOTIDE SEQUENCE</scope>
</reference>
<evidence type="ECO:0008006" key="4">
    <source>
        <dbReference type="Google" id="ProtNLM"/>
    </source>
</evidence>
<dbReference type="SUPFAM" id="SSF51735">
    <property type="entry name" value="NAD(P)-binding Rossmann-fold domains"/>
    <property type="match status" value="1"/>
</dbReference>
<evidence type="ECO:0000313" key="3">
    <source>
        <dbReference type="EMBL" id="CEM11230.1"/>
    </source>
</evidence>
<dbReference type="GO" id="GO:0000253">
    <property type="term" value="F:3-beta-hydroxysteroid 3-dehydrogenase (NADP+) activity"/>
    <property type="evidence" value="ECO:0007669"/>
    <property type="project" value="TreeGrafter"/>
</dbReference>
<gene>
    <name evidence="3" type="ORF">Cvel_3225</name>
</gene>
<accession>A0A0G4FE41</accession>
<name>A0A0G4FE41_9ALVE</name>
<keyword evidence="2" id="KW-0812">Transmembrane</keyword>
<sequence length="508" mass="55450">MFGGDGKNSVYSGVFLFLIVFRVLFGLFRAWHRISKQQAERRLKVFNADHFSCCVDPSQEGKKTPTALITGANSGIGLALAARLADAGVHTFLACRSVERGQKALENITATMPETQRHLVELIQVDVSAPSSVKKAVEVLKNRQIRIDMLFFNAGQMAHQGENWEVLLGLFSPSRIGHFFETSRATPMGESILCQRTSKDLTSPPTLDFLGTPLAPEFAVHVAGHFLFLSELHEQGCLHPRTRCIWTGSRAASRAALLRDLETAGGKEKGVIEESRVPFDCVNVKDPYGASKYLTDLLSGALTSSWAHANGFLSPSESDRLDPSIKNLPPVLSLSACPGVVATSVAPPMLLMTSPLHHIIASVCPGFRVTTPAGAEVLLRLAAMTLPVGEEGRGEGEKEKEQEEKNEAEGEGVRQRKKGKEGGEEQETAAPSQAEQQKGTKKEKEREKEKDSKKLMVWALRSKFVMRWGSLRCAERGDPASLLPLRQRNSEAEGLVRFLQKLVGGASG</sequence>